<sequence>MACHTSSIRKLVLGGANDNQNDPIAPRQLHIFEDMSDDESSSGDDLPLSSLGTGKRKSRGSVNYNEENSQESDEAEFQDGDDDEEARSPNGDGMDTDDFIAEDDDDEEVDEGDDSSSDEGLPLSSLKSAKAKLSTPKNASAKKTKAASSTKKATPKKKESRKASSSKLTKSKSSASSTSSKAVASTYNAPSIELYAKCDKGKLIQAVLVRWWYAYQWPDPETLPKTTPKNYTALDGFPGVYICTSGSDVGKFKDYRDLSLAPSFRNFARKDASELREMLLRAIENQRKALIKMEGEGTGTEKGLRELEKWASKLNCGKADKEAVKVLKSARLVLS</sequence>
<dbReference type="AlphaFoldDB" id="A0ABD3PHT7"/>
<dbReference type="Proteomes" id="UP001516023">
    <property type="component" value="Unassembled WGS sequence"/>
</dbReference>
<protein>
    <recommendedName>
        <fullName evidence="4">PWWP domain-containing protein</fullName>
    </recommendedName>
</protein>
<evidence type="ECO:0008006" key="4">
    <source>
        <dbReference type="Google" id="ProtNLM"/>
    </source>
</evidence>
<comment type="caution">
    <text evidence="2">The sequence shown here is derived from an EMBL/GenBank/DDBJ whole genome shotgun (WGS) entry which is preliminary data.</text>
</comment>
<evidence type="ECO:0000256" key="1">
    <source>
        <dbReference type="SAM" id="MobiDB-lite"/>
    </source>
</evidence>
<accession>A0ABD3PHT7</accession>
<gene>
    <name evidence="2" type="ORF">HJC23_012146</name>
</gene>
<feature type="compositionally biased region" description="Low complexity" evidence="1">
    <location>
        <begin position="118"/>
        <end position="139"/>
    </location>
</feature>
<evidence type="ECO:0000313" key="3">
    <source>
        <dbReference type="Proteomes" id="UP001516023"/>
    </source>
</evidence>
<organism evidence="2 3">
    <name type="scientific">Cyclotella cryptica</name>
    <dbReference type="NCBI Taxonomy" id="29204"/>
    <lineage>
        <taxon>Eukaryota</taxon>
        <taxon>Sar</taxon>
        <taxon>Stramenopiles</taxon>
        <taxon>Ochrophyta</taxon>
        <taxon>Bacillariophyta</taxon>
        <taxon>Coscinodiscophyceae</taxon>
        <taxon>Thalassiosirophycidae</taxon>
        <taxon>Stephanodiscales</taxon>
        <taxon>Stephanodiscaceae</taxon>
        <taxon>Cyclotella</taxon>
    </lineage>
</organism>
<reference evidence="2 3" key="1">
    <citation type="journal article" date="2020" name="G3 (Bethesda)">
        <title>Improved Reference Genome for Cyclotella cryptica CCMP332, a Model for Cell Wall Morphogenesis, Salinity Adaptation, and Lipid Production in Diatoms (Bacillariophyta).</title>
        <authorList>
            <person name="Roberts W.R."/>
            <person name="Downey K.M."/>
            <person name="Ruck E.C."/>
            <person name="Traller J.C."/>
            <person name="Alverson A.J."/>
        </authorList>
    </citation>
    <scope>NUCLEOTIDE SEQUENCE [LARGE SCALE GENOMIC DNA]</scope>
    <source>
        <strain evidence="2 3">CCMP332</strain>
    </source>
</reference>
<name>A0ABD3PHT7_9STRA</name>
<keyword evidence="3" id="KW-1185">Reference proteome</keyword>
<feature type="compositionally biased region" description="Low complexity" evidence="1">
    <location>
        <begin position="163"/>
        <end position="182"/>
    </location>
</feature>
<proteinExistence type="predicted"/>
<feature type="compositionally biased region" description="Acidic residues" evidence="1">
    <location>
        <begin position="94"/>
        <end position="117"/>
    </location>
</feature>
<feature type="compositionally biased region" description="Acidic residues" evidence="1">
    <location>
        <begin position="68"/>
        <end position="85"/>
    </location>
</feature>
<feature type="region of interest" description="Disordered" evidence="1">
    <location>
        <begin position="13"/>
        <end position="182"/>
    </location>
</feature>
<evidence type="ECO:0000313" key="2">
    <source>
        <dbReference type="EMBL" id="KAL3787720.1"/>
    </source>
</evidence>
<dbReference type="EMBL" id="JABMIG020000170">
    <property type="protein sequence ID" value="KAL3787720.1"/>
    <property type="molecule type" value="Genomic_DNA"/>
</dbReference>